<dbReference type="Pfam" id="PF02225">
    <property type="entry name" value="PA"/>
    <property type="match status" value="1"/>
</dbReference>
<evidence type="ECO:0000259" key="4">
    <source>
        <dbReference type="Pfam" id="PF18962"/>
    </source>
</evidence>
<dbReference type="Pfam" id="PF18962">
    <property type="entry name" value="Por_Secre_tail"/>
    <property type="match status" value="1"/>
</dbReference>
<dbReference type="OrthoDB" id="9757947at2"/>
<dbReference type="SUPFAM" id="SSF52025">
    <property type="entry name" value="PA domain"/>
    <property type="match status" value="1"/>
</dbReference>
<dbReference type="InterPro" id="IPR046450">
    <property type="entry name" value="PA_dom_sf"/>
</dbReference>
<dbReference type="CDD" id="cd04818">
    <property type="entry name" value="PA_subtilisin_1"/>
    <property type="match status" value="1"/>
</dbReference>
<dbReference type="RefSeq" id="WP_090118704.1">
    <property type="nucleotide sequence ID" value="NZ_FNNJ01000001.1"/>
</dbReference>
<dbReference type="EMBL" id="FNNJ01000001">
    <property type="protein sequence ID" value="SDW14306.1"/>
    <property type="molecule type" value="Genomic_DNA"/>
</dbReference>
<sequence>MKNKITFLLGLCLILGIGLFVFNKKQESSNGKMAELRKQHEYFLKNSPFKKTLLLSKKERKAMGLSPNKYYEREWELNMDPATGKPHPERLFKLQETLNANKVPGENGLAWEERGPNNVGGRTRAVMYDPNDSTHKRVFAGGVSGGLWVNNDITSASSAWSLVDMPNNLAISCITYDPNTPTTFYVGTGESYVQGDVNGNGVWKSTDAGVTWTKAFGGVTGETTFESNAKLTVNSPGSIAGEYVITTAAFGPDLTTITDDLILAIDNTGDSDACTAITNNLTGKIAVVRRGDCTFVEKVNFAQTAGAIAVLVVNNVGGSPISLGGDDAGITIPTVMIAKDEGEAIIAQISSGVNVTLEATDSPFQGNFVTPGIQHINDIKIRDNGGTSEVYVAVGETGYFDSSPASILGSQEHGLYRSLNGTSWSKVSLPLTADGAVYVPNDIEISADNTIWVATTGDLLEGDGGGTILSSTNGRDFTVKHTITDGDRTQIAVSSSNPNKIYVLAQINTGVLEEPVPITMFRTENGFTSTTALALPEGTGVPADDFTRGQAFYDLMLEVDPSDDTILYAGGIDLFRGVGSGMIWSQISEWTGSGFSYVHADQHAFVFHPTNSNTAIAGTDGGLFLCENKLSTAATNSNAFVERNKNYITTQFYKAAIGQEEASEKLLAGAQDNGSHLINNASAGVNSSNRVTGGDGAYVFIDKDNEYMISSYVYNVFYYLNYTTGSQQYTIVNNQNTGNFINPAVLDSTEDVLFTNGSSGTTYQINRYSLGNSSASAGTVTDPLLTGAPSAFKVSPFPGDTPFGGSILFVGTDNGKLFKITNANTAFSSWEELTGNEFYGSISCVELGENANEIFVTFHNYGVTNIFYTEDGGTTWLNKENDLPDLPVKAILQNPLNSNEVIIGTELGVWGTKNFNDANPNWHRSQNGMKDVKVTSFDLRTSDNTVVASTYGRGMFTGQFTSDASTLAVDNFTKNNLVKLYPTVSNGEINISKASDVLEGTLVIYDLNGKQVYNTNVNFNNGSTKQLNLNLSSGVYITKFNSEQQQSTQKIIIK</sequence>
<dbReference type="InterPro" id="IPR015943">
    <property type="entry name" value="WD40/YVTN_repeat-like_dom_sf"/>
</dbReference>
<organism evidence="5 6">
    <name type="scientific">Lutibacter oricola</name>
    <dbReference type="NCBI Taxonomy" id="762486"/>
    <lineage>
        <taxon>Bacteria</taxon>
        <taxon>Pseudomonadati</taxon>
        <taxon>Bacteroidota</taxon>
        <taxon>Flavobacteriia</taxon>
        <taxon>Flavobacteriales</taxon>
        <taxon>Flavobacteriaceae</taxon>
        <taxon>Lutibacter</taxon>
    </lineage>
</organism>
<keyword evidence="2" id="KW-0325">Glycoprotein</keyword>
<feature type="domain" description="Secretion system C-terminal sorting" evidence="4">
    <location>
        <begin position="980"/>
        <end position="1053"/>
    </location>
</feature>
<protein>
    <submittedName>
        <fullName evidence="5">Por secretion system C-terminal sorting domain-containing protein</fullName>
    </submittedName>
</protein>
<dbReference type="Gene3D" id="3.50.30.30">
    <property type="match status" value="1"/>
</dbReference>
<keyword evidence="1" id="KW-0732">Signal</keyword>
<proteinExistence type="predicted"/>
<feature type="domain" description="PA" evidence="3">
    <location>
        <begin position="261"/>
        <end position="345"/>
    </location>
</feature>
<dbReference type="PANTHER" id="PTHR22702">
    <property type="entry name" value="PROTEASE-ASSOCIATED DOMAIN-CONTAINING PROTEIN"/>
    <property type="match status" value="1"/>
</dbReference>
<dbReference type="STRING" id="762486.SAMN05444411_101149"/>
<dbReference type="InterPro" id="IPR026444">
    <property type="entry name" value="Secre_tail"/>
</dbReference>
<evidence type="ECO:0000256" key="2">
    <source>
        <dbReference type="ARBA" id="ARBA00023180"/>
    </source>
</evidence>
<dbReference type="NCBIfam" id="TIGR04183">
    <property type="entry name" value="Por_Secre_tail"/>
    <property type="match status" value="1"/>
</dbReference>
<evidence type="ECO:0000313" key="5">
    <source>
        <dbReference type="EMBL" id="SDW14306.1"/>
    </source>
</evidence>
<dbReference type="PANTHER" id="PTHR22702:SF1">
    <property type="entry name" value="PROTEASE-ASSOCIATED DOMAIN-CONTAINING PROTEIN 1"/>
    <property type="match status" value="1"/>
</dbReference>
<evidence type="ECO:0000259" key="3">
    <source>
        <dbReference type="Pfam" id="PF02225"/>
    </source>
</evidence>
<evidence type="ECO:0000256" key="1">
    <source>
        <dbReference type="ARBA" id="ARBA00022729"/>
    </source>
</evidence>
<keyword evidence="6" id="KW-1185">Reference proteome</keyword>
<reference evidence="5 6" key="1">
    <citation type="submission" date="2016-10" db="EMBL/GenBank/DDBJ databases">
        <authorList>
            <person name="de Groot N.N."/>
        </authorList>
    </citation>
    <scope>NUCLEOTIDE SEQUENCE [LARGE SCALE GENOMIC DNA]</scope>
    <source>
        <strain evidence="5 6">DSM 24956</strain>
    </source>
</reference>
<dbReference type="Gene3D" id="2.130.10.10">
    <property type="entry name" value="YVTN repeat-like/Quinoprotein amine dehydrogenase"/>
    <property type="match status" value="3"/>
</dbReference>
<dbReference type="Proteomes" id="UP000199595">
    <property type="component" value="Unassembled WGS sequence"/>
</dbReference>
<dbReference type="InterPro" id="IPR036278">
    <property type="entry name" value="Sialidase_sf"/>
</dbReference>
<accession>A0A1H2R4D5</accession>
<dbReference type="SUPFAM" id="SSF50939">
    <property type="entry name" value="Sialidases"/>
    <property type="match status" value="2"/>
</dbReference>
<gene>
    <name evidence="5" type="ORF">SAMN05444411_101149</name>
</gene>
<name>A0A1H2R4D5_9FLAO</name>
<dbReference type="InterPro" id="IPR003137">
    <property type="entry name" value="PA_domain"/>
</dbReference>
<evidence type="ECO:0000313" key="6">
    <source>
        <dbReference type="Proteomes" id="UP000199595"/>
    </source>
</evidence>
<dbReference type="AlphaFoldDB" id="A0A1H2R4D5"/>